<evidence type="ECO:0000256" key="1">
    <source>
        <dbReference type="ARBA" id="ARBA00022722"/>
    </source>
</evidence>
<dbReference type="Pfam" id="PF13361">
    <property type="entry name" value="UvrD_C"/>
    <property type="match status" value="1"/>
</dbReference>
<evidence type="ECO:0000256" key="11">
    <source>
        <dbReference type="ARBA" id="ARBA00034617"/>
    </source>
</evidence>
<keyword evidence="9" id="KW-0234">DNA repair</keyword>
<dbReference type="InterPro" id="IPR038726">
    <property type="entry name" value="PDDEXK_AddAB-type"/>
</dbReference>
<comment type="catalytic activity">
    <reaction evidence="13">
        <text>ATP + H2O = ADP + phosphate + H(+)</text>
        <dbReference type="Rhea" id="RHEA:13065"/>
        <dbReference type="ChEBI" id="CHEBI:15377"/>
        <dbReference type="ChEBI" id="CHEBI:15378"/>
        <dbReference type="ChEBI" id="CHEBI:30616"/>
        <dbReference type="ChEBI" id="CHEBI:43474"/>
        <dbReference type="ChEBI" id="CHEBI:456216"/>
        <dbReference type="EC" id="5.6.2.4"/>
    </reaction>
</comment>
<keyword evidence="7 14" id="KW-0067">ATP-binding</keyword>
<evidence type="ECO:0000256" key="8">
    <source>
        <dbReference type="ARBA" id="ARBA00023125"/>
    </source>
</evidence>
<dbReference type="SUPFAM" id="SSF52980">
    <property type="entry name" value="Restriction endonuclease-like"/>
    <property type="match status" value="1"/>
</dbReference>
<organism evidence="18 19">
    <name type="scientific">Agromyces allii</name>
    <dbReference type="NCBI Taxonomy" id="393607"/>
    <lineage>
        <taxon>Bacteria</taxon>
        <taxon>Bacillati</taxon>
        <taxon>Actinomycetota</taxon>
        <taxon>Actinomycetes</taxon>
        <taxon>Micrococcales</taxon>
        <taxon>Microbacteriaceae</taxon>
        <taxon>Agromyces</taxon>
    </lineage>
</organism>
<keyword evidence="19" id="KW-1185">Reference proteome</keyword>
<feature type="domain" description="UvrD-like helicase ATP-binding" evidence="16">
    <location>
        <begin position="9"/>
        <end position="456"/>
    </location>
</feature>
<dbReference type="Gene3D" id="3.40.50.300">
    <property type="entry name" value="P-loop containing nucleotide triphosphate hydrolases"/>
    <property type="match status" value="3"/>
</dbReference>
<evidence type="ECO:0000256" key="2">
    <source>
        <dbReference type="ARBA" id="ARBA00022741"/>
    </source>
</evidence>
<evidence type="ECO:0000256" key="15">
    <source>
        <dbReference type="SAM" id="MobiDB-lite"/>
    </source>
</evidence>
<keyword evidence="10" id="KW-0413">Isomerase</keyword>
<dbReference type="InterPro" id="IPR014016">
    <property type="entry name" value="UvrD-like_ATP-bd"/>
</dbReference>
<keyword evidence="8" id="KW-0238">DNA-binding</keyword>
<dbReference type="PROSITE" id="PS51198">
    <property type="entry name" value="UVRD_HELICASE_ATP_BIND"/>
    <property type="match status" value="1"/>
</dbReference>
<evidence type="ECO:0000256" key="13">
    <source>
        <dbReference type="ARBA" id="ARBA00048988"/>
    </source>
</evidence>
<dbReference type="InterPro" id="IPR027417">
    <property type="entry name" value="P-loop_NTPase"/>
</dbReference>
<keyword evidence="3" id="KW-0227">DNA damage</keyword>
<evidence type="ECO:0000259" key="17">
    <source>
        <dbReference type="PROSITE" id="PS51217"/>
    </source>
</evidence>
<dbReference type="PANTHER" id="PTHR11070">
    <property type="entry name" value="UVRD / RECB / PCRA DNA HELICASE FAMILY MEMBER"/>
    <property type="match status" value="1"/>
</dbReference>
<gene>
    <name evidence="18" type="ORF">GCM10009717_01870</name>
</gene>
<feature type="compositionally biased region" description="Polar residues" evidence="15">
    <location>
        <begin position="894"/>
        <end position="905"/>
    </location>
</feature>
<sequence>MTPAARLPLADDPARSEIRENLAESLFVDAGAGTGKTSALVARVVNSVLHDGVPLAKTAVVTFTEKAGTELRDRLRAEFEKVHREAAAEAAASAVAGTDGQGVGSSLERIVQQALDDLDGAAIGTLHSFAQRILAAFPIQAAMPPLVEVLDEVGSSVAFDDRWTTMWRRMLDDDDLADPLQLVLEVGTTPDQLRSLTRAFGNDWDLIESHVLAQPRGAMVLPDTDGLLRHAVLVSEAEADCRDDADLFLGVIRNVAAWVESFRQAVDHGEQFARVRELADLGIGRGGKGANWPDLPGLKDEVKALKANAAAVAGQYGDAALRPIARWIAQAVLDGARERVASGSLEFHDLLVASRDLLRRDADVRARLQAEYPRLLLDEFQDTDPIQIELAVRIAGGRAADAADWHDIEVPAGSLFVVGDPKQSIYRFRRANIATYLEAGEWFGRRLSLVTNFRTVPPVVDWINEVFGRVIREQPRMQPPYESLDAHRSTRSNDGRLEGPAVTLLGVEPHPSKTTVGPQREAEASDVAAVITTALAEGWTVFDRVAKRWRPLTARDIAVLIPSRTSLPMLEEALDAAGIPYRAESSSLVYQSIEVRSLMAAARAIADPSDQLSAVTALRSALFGCGDDDLFAHKRDGGSFTVGAPVPDELTDTAVGRAMGYLGSLARRSRWMSPADLLTCLAVDRRVLEAASVTERPSRVRDHWGRIRFVIDQARAWSEVEHGGLREYLAWAGHQAQDAARVAESLLPETDLDVVRIMTVHAAKGLEFGMVVLSGMTSHPRRSSGVRLLWTAEVGYAVRLSGPIETNDFADAAPLDEQMDGEERRRLLYVAATRARDHLVVSLHRAARPVVATAAEILVDAGALDVPGAVGFSAADVTAGSSDAGGRPSPAAQPGTSFEEWTQETVAARERSQQPSARTASGLEGTEPEVVWAISDALESGDEPGAEIAAGRAKGGRDIELAPWLKGRYGNLIGRAVHGTLQAVDGNASLVESVAESQALAEGVPSLASTVAGYVRSALATEVVERAFASEHWSELYVGTSEDDGLVLEGFIDLLFRDVDGSLVIVDYKTDTVAGADALEERAVHYGPQLRAYVRALEAATGERASAQLVFLDGGGLPGRVVGVEADREV</sequence>
<dbReference type="PANTHER" id="PTHR11070:SF23">
    <property type="entry name" value="RECBCD ENZYME SUBUNIT RECB"/>
    <property type="match status" value="1"/>
</dbReference>
<keyword evidence="6" id="KW-0269">Exonuclease</keyword>
<feature type="binding site" evidence="14">
    <location>
        <begin position="30"/>
        <end position="37"/>
    </location>
    <ligand>
        <name>ATP</name>
        <dbReference type="ChEBI" id="CHEBI:30616"/>
    </ligand>
</feature>
<dbReference type="Pfam" id="PF00580">
    <property type="entry name" value="UvrD-helicase"/>
    <property type="match status" value="1"/>
</dbReference>
<evidence type="ECO:0000256" key="3">
    <source>
        <dbReference type="ARBA" id="ARBA00022763"/>
    </source>
</evidence>
<dbReference type="InterPro" id="IPR014017">
    <property type="entry name" value="DNA_helicase_UvrD-like_C"/>
</dbReference>
<keyword evidence="1" id="KW-0540">Nuclease</keyword>
<dbReference type="SUPFAM" id="SSF52540">
    <property type="entry name" value="P-loop containing nucleoside triphosphate hydrolases"/>
    <property type="match status" value="1"/>
</dbReference>
<protein>
    <recommendedName>
        <fullName evidence="12">DNA 3'-5' helicase</fullName>
        <ecNumber evidence="12">5.6.2.4</ecNumber>
    </recommendedName>
</protein>
<feature type="domain" description="UvrD-like helicase C-terminal" evidence="17">
    <location>
        <begin position="480"/>
        <end position="765"/>
    </location>
</feature>
<accession>A0ABP5BAQ5</accession>
<dbReference type="RefSeq" id="WP_157415176.1">
    <property type="nucleotide sequence ID" value="NZ_BAAAMK010000001.1"/>
</dbReference>
<comment type="catalytic activity">
    <reaction evidence="11">
        <text>Couples ATP hydrolysis with the unwinding of duplex DNA by translocating in the 3'-5' direction.</text>
        <dbReference type="EC" id="5.6.2.4"/>
    </reaction>
</comment>
<evidence type="ECO:0000256" key="9">
    <source>
        <dbReference type="ARBA" id="ARBA00023204"/>
    </source>
</evidence>
<evidence type="ECO:0000256" key="14">
    <source>
        <dbReference type="PROSITE-ProRule" id="PRU00560"/>
    </source>
</evidence>
<name>A0ABP5BAQ5_9MICO</name>
<dbReference type="Gene3D" id="1.10.3170.10">
    <property type="entry name" value="Recbcd, chain B, domain 2"/>
    <property type="match status" value="1"/>
</dbReference>
<evidence type="ECO:0000256" key="10">
    <source>
        <dbReference type="ARBA" id="ARBA00023235"/>
    </source>
</evidence>
<keyword evidence="4 14" id="KW-0378">Hydrolase</keyword>
<evidence type="ECO:0000313" key="19">
    <source>
        <dbReference type="Proteomes" id="UP001499954"/>
    </source>
</evidence>
<evidence type="ECO:0000313" key="18">
    <source>
        <dbReference type="EMBL" id="GAA1939118.1"/>
    </source>
</evidence>
<evidence type="ECO:0000256" key="12">
    <source>
        <dbReference type="ARBA" id="ARBA00034808"/>
    </source>
</evidence>
<dbReference type="EC" id="5.6.2.4" evidence="12"/>
<dbReference type="Gene3D" id="3.90.320.10">
    <property type="match status" value="1"/>
</dbReference>
<keyword evidence="2 14" id="KW-0547">Nucleotide-binding</keyword>
<dbReference type="InterPro" id="IPR011604">
    <property type="entry name" value="PDDEXK-like_dom_sf"/>
</dbReference>
<evidence type="ECO:0000259" key="16">
    <source>
        <dbReference type="PROSITE" id="PS51198"/>
    </source>
</evidence>
<proteinExistence type="predicted"/>
<evidence type="ECO:0000256" key="6">
    <source>
        <dbReference type="ARBA" id="ARBA00022839"/>
    </source>
</evidence>
<dbReference type="EMBL" id="BAAAMK010000001">
    <property type="protein sequence ID" value="GAA1939118.1"/>
    <property type="molecule type" value="Genomic_DNA"/>
</dbReference>
<comment type="caution">
    <text evidence="18">The sequence shown here is derived from an EMBL/GenBank/DDBJ whole genome shotgun (WGS) entry which is preliminary data.</text>
</comment>
<dbReference type="InterPro" id="IPR000212">
    <property type="entry name" value="DNA_helicase_UvrD/REP"/>
</dbReference>
<dbReference type="PROSITE" id="PS51217">
    <property type="entry name" value="UVRD_HELICASE_CTER"/>
    <property type="match status" value="1"/>
</dbReference>
<reference evidence="19" key="1">
    <citation type="journal article" date="2019" name="Int. J. Syst. Evol. Microbiol.">
        <title>The Global Catalogue of Microorganisms (GCM) 10K type strain sequencing project: providing services to taxonomists for standard genome sequencing and annotation.</title>
        <authorList>
            <consortium name="The Broad Institute Genomics Platform"/>
            <consortium name="The Broad Institute Genome Sequencing Center for Infectious Disease"/>
            <person name="Wu L."/>
            <person name="Ma J."/>
        </authorList>
    </citation>
    <scope>NUCLEOTIDE SEQUENCE [LARGE SCALE GENOMIC DNA]</scope>
    <source>
        <strain evidence="19">JCM 13584</strain>
    </source>
</reference>
<evidence type="ECO:0000256" key="4">
    <source>
        <dbReference type="ARBA" id="ARBA00022801"/>
    </source>
</evidence>
<evidence type="ECO:0000256" key="5">
    <source>
        <dbReference type="ARBA" id="ARBA00022806"/>
    </source>
</evidence>
<evidence type="ECO:0000256" key="7">
    <source>
        <dbReference type="ARBA" id="ARBA00022840"/>
    </source>
</evidence>
<dbReference type="InterPro" id="IPR011335">
    <property type="entry name" value="Restrct_endonuc-II-like"/>
</dbReference>
<dbReference type="Proteomes" id="UP001499954">
    <property type="component" value="Unassembled WGS sequence"/>
</dbReference>
<dbReference type="Pfam" id="PF12705">
    <property type="entry name" value="PDDEXK_1"/>
    <property type="match status" value="1"/>
</dbReference>
<feature type="region of interest" description="Disordered" evidence="15">
    <location>
        <begin position="878"/>
        <end position="925"/>
    </location>
</feature>
<keyword evidence="5 14" id="KW-0347">Helicase</keyword>